<reference evidence="2 3" key="1">
    <citation type="submission" date="2024-05" db="EMBL/GenBank/DDBJ databases">
        <title>Genetic variation in Jamaican populations of the coffee berry borer (Hypothenemus hampei).</title>
        <authorList>
            <person name="Errbii M."/>
            <person name="Myrie A."/>
        </authorList>
    </citation>
    <scope>NUCLEOTIDE SEQUENCE [LARGE SCALE GENOMIC DNA]</scope>
    <source>
        <strain evidence="2">JA-Hopewell-2020-01-JO</strain>
        <tissue evidence="2">Whole body</tissue>
    </source>
</reference>
<accession>A0ABD1E2Q2</accession>
<dbReference type="EMBL" id="JBDJPC010000013">
    <property type="protein sequence ID" value="KAL1488863.1"/>
    <property type="molecule type" value="Genomic_DNA"/>
</dbReference>
<proteinExistence type="predicted"/>
<feature type="compositionally biased region" description="Polar residues" evidence="1">
    <location>
        <begin position="473"/>
        <end position="483"/>
    </location>
</feature>
<comment type="caution">
    <text evidence="2">The sequence shown here is derived from an EMBL/GenBank/DDBJ whole genome shotgun (WGS) entry which is preliminary data.</text>
</comment>
<dbReference type="Proteomes" id="UP001566132">
    <property type="component" value="Unassembled WGS sequence"/>
</dbReference>
<gene>
    <name evidence="2" type="ORF">ABEB36_014658</name>
</gene>
<sequence>MLIEQIGTAKIDRGTIRSEIKFKKDQIRQDTIAVRNVISQLSQLCDTMRNVSANINCKTATDQLNHKQTELQWLVKGLETSILKRQKRGVLGKILTAVFGVNDEVYQDINNLRENQKELIQASKHQTKFMIQALSRFNETDQRIENKLNHFKEKLEKGLEITKLMENWYSKGMENWYRQVDENRLALHLVSTHQVANTYIDELLNLYKNLLNLHFNKGHLFEIISPAQIEEIIIQANHKLQNDVEVLSHPMYKTGVDHSEENIHIYGYFYITEKTEFLLVKTPQKIEKNRYWTFDIPNEILGIDYNSQRYFMEPTKEFSRNIRIHEHSYIASPAQRRRQIKPNRNCDTIAKLLNQNKNSNNNTTTHGIDTSTDDIHAANLTWSEHHSTSKPQVDSAQEVVEVPDDLLDLKQDQEELFDHLQNTQWQTVTNHSSITSAITTAVILAIIKAVSGIKYSWKRIKKLRNQTKDNRQGRTNGTKTSTQSNSSEESNEYELQPLKSIK</sequence>
<evidence type="ECO:0000256" key="1">
    <source>
        <dbReference type="SAM" id="MobiDB-lite"/>
    </source>
</evidence>
<feature type="region of interest" description="Disordered" evidence="1">
    <location>
        <begin position="464"/>
        <end position="502"/>
    </location>
</feature>
<organism evidence="2 3">
    <name type="scientific">Hypothenemus hampei</name>
    <name type="common">Coffee berry borer</name>
    <dbReference type="NCBI Taxonomy" id="57062"/>
    <lineage>
        <taxon>Eukaryota</taxon>
        <taxon>Metazoa</taxon>
        <taxon>Ecdysozoa</taxon>
        <taxon>Arthropoda</taxon>
        <taxon>Hexapoda</taxon>
        <taxon>Insecta</taxon>
        <taxon>Pterygota</taxon>
        <taxon>Neoptera</taxon>
        <taxon>Endopterygota</taxon>
        <taxon>Coleoptera</taxon>
        <taxon>Polyphaga</taxon>
        <taxon>Cucujiformia</taxon>
        <taxon>Curculionidae</taxon>
        <taxon>Scolytinae</taxon>
        <taxon>Hypothenemus</taxon>
    </lineage>
</organism>
<keyword evidence="3" id="KW-1185">Reference proteome</keyword>
<name>A0ABD1E2Q2_HYPHA</name>
<protein>
    <submittedName>
        <fullName evidence="2">Uncharacterized protein</fullName>
    </submittedName>
</protein>
<dbReference type="AlphaFoldDB" id="A0ABD1E2Q2"/>
<evidence type="ECO:0000313" key="3">
    <source>
        <dbReference type="Proteomes" id="UP001566132"/>
    </source>
</evidence>
<evidence type="ECO:0000313" key="2">
    <source>
        <dbReference type="EMBL" id="KAL1488863.1"/>
    </source>
</evidence>